<keyword evidence="1" id="KW-0175">Coiled coil</keyword>
<reference evidence="3 4" key="1">
    <citation type="submission" date="2018-03" db="EMBL/GenBank/DDBJ databases">
        <authorList>
            <person name="Fogelqvist J."/>
        </authorList>
    </citation>
    <scope>NUCLEOTIDE SEQUENCE [LARGE SCALE GENOMIC DNA]</scope>
</reference>
<evidence type="ECO:0000313" key="4">
    <source>
        <dbReference type="Proteomes" id="UP000290189"/>
    </source>
</evidence>
<geneLocation type="mitochondrion" evidence="3"/>
<proteinExistence type="predicted"/>
<feature type="region of interest" description="Disordered" evidence="2">
    <location>
        <begin position="1"/>
        <end position="55"/>
    </location>
</feature>
<evidence type="ECO:0000313" key="3">
    <source>
        <dbReference type="EMBL" id="SPQ99961.1"/>
    </source>
</evidence>
<evidence type="ECO:0000256" key="1">
    <source>
        <dbReference type="SAM" id="Coils"/>
    </source>
</evidence>
<accession>A0A3P3YIE3</accession>
<sequence length="300" mass="32602">MRSTSTSKSGGAGRAGKPGAKPAAAVAAVPRQRPRSRPQWDDSIHDLPAMYSLPDSLKGSRAAAKTVKFVPDATSTSPSKFDRLLQQRDPTGPTKPPTPKVDLKRLDGIASTVETAVAKLEQCIEQLEDRSHDTAAFRAEVLGALQDLRITNNERNRALDDLARDNVQLRDRVDGLATTLESMQLELSRLADRSAAASSTLTTQSVLGRTFTPTPYSYPVDDVLSGDIRMPPEQRAAFEQRYLDEGRATRPPVVVRRSTVVNVPVGASRASAPKFQLVNDENLMQPIRVPVTQRDGSPAQ</sequence>
<dbReference type="AlphaFoldDB" id="A0A3P3YIE3"/>
<dbReference type="Proteomes" id="UP000290189">
    <property type="component" value="Unassembled WGS sequence"/>
</dbReference>
<dbReference type="EMBL" id="OVEO01000013">
    <property type="protein sequence ID" value="SPQ99961.1"/>
    <property type="molecule type" value="Genomic_DNA"/>
</dbReference>
<name>A0A3P3YIE3_PLABS</name>
<keyword evidence="3" id="KW-0496">Mitochondrion</keyword>
<evidence type="ECO:0000256" key="2">
    <source>
        <dbReference type="SAM" id="MobiDB-lite"/>
    </source>
</evidence>
<protein>
    <submittedName>
        <fullName evidence="3">Uncharacterized protein</fullName>
    </submittedName>
</protein>
<feature type="compositionally biased region" description="Low complexity" evidence="2">
    <location>
        <begin position="17"/>
        <end position="31"/>
    </location>
</feature>
<gene>
    <name evidence="3" type="ORF">PLBR_LOCUS7176</name>
</gene>
<organism evidence="3 4">
    <name type="scientific">Plasmodiophora brassicae</name>
    <name type="common">Clubroot disease agent</name>
    <dbReference type="NCBI Taxonomy" id="37360"/>
    <lineage>
        <taxon>Eukaryota</taxon>
        <taxon>Sar</taxon>
        <taxon>Rhizaria</taxon>
        <taxon>Endomyxa</taxon>
        <taxon>Phytomyxea</taxon>
        <taxon>Plasmodiophorida</taxon>
        <taxon>Plasmodiophoridae</taxon>
        <taxon>Plasmodiophora</taxon>
    </lineage>
</organism>
<feature type="region of interest" description="Disordered" evidence="2">
    <location>
        <begin position="70"/>
        <end position="99"/>
    </location>
</feature>
<feature type="coiled-coil region" evidence="1">
    <location>
        <begin position="110"/>
        <end position="172"/>
    </location>
</feature>